<dbReference type="Proteomes" id="UP001148614">
    <property type="component" value="Unassembled WGS sequence"/>
</dbReference>
<feature type="compositionally biased region" description="Low complexity" evidence="1">
    <location>
        <begin position="206"/>
        <end position="225"/>
    </location>
</feature>
<sequence length="285" mass="31043">MIVGPHIERKKYRNPSQRRLTSSGGDTVSVGGSSTVVNHVSKTSTPTAISDTTLRTKENEKPNVNIGGSIITVTHLDASSRRSESGYELSPVTTTDLPHNWNHTRYQREDEELWGPDLSRTGHKLMDAIKHAGSSAGRFLESSLNKDARQLSDDEDEGSRYFHPIPPPVNDYHPPIIRRNPLKGSVRWMIQPPPPAKLMEGKVPVSRGSSIASRSTTIRSRYSESGLPASRGSSTSNLSRHPRHGHKIIDGVAPPYGSPANDDLSSLDTSSEIGKAGGPMAKVEF</sequence>
<reference evidence="2" key="1">
    <citation type="submission" date="2022-07" db="EMBL/GenBank/DDBJ databases">
        <title>Genome Sequence of Xylaria arbuscula.</title>
        <authorList>
            <person name="Buettner E."/>
        </authorList>
    </citation>
    <scope>NUCLEOTIDE SEQUENCE</scope>
    <source>
        <strain evidence="2">VT107</strain>
    </source>
</reference>
<comment type="caution">
    <text evidence="2">The sequence shown here is derived from an EMBL/GenBank/DDBJ whole genome shotgun (WGS) entry which is preliminary data.</text>
</comment>
<proteinExistence type="predicted"/>
<name>A0A9W8TH05_9PEZI</name>
<feature type="compositionally biased region" description="Low complexity" evidence="1">
    <location>
        <begin position="21"/>
        <end position="37"/>
    </location>
</feature>
<evidence type="ECO:0000313" key="2">
    <source>
        <dbReference type="EMBL" id="KAJ3551388.1"/>
    </source>
</evidence>
<accession>A0A9W8TH05</accession>
<feature type="region of interest" description="Disordered" evidence="1">
    <location>
        <begin position="199"/>
        <end position="285"/>
    </location>
</feature>
<feature type="compositionally biased region" description="Polar residues" evidence="1">
    <location>
        <begin position="263"/>
        <end position="272"/>
    </location>
</feature>
<keyword evidence="3" id="KW-1185">Reference proteome</keyword>
<dbReference type="EMBL" id="JANPWZ010003754">
    <property type="protein sequence ID" value="KAJ3551388.1"/>
    <property type="molecule type" value="Genomic_DNA"/>
</dbReference>
<dbReference type="VEuPathDB" id="FungiDB:F4678DRAFT_340794"/>
<feature type="region of interest" description="Disordered" evidence="1">
    <location>
        <begin position="1"/>
        <end position="38"/>
    </location>
</feature>
<organism evidence="2 3">
    <name type="scientific">Xylaria arbuscula</name>
    <dbReference type="NCBI Taxonomy" id="114810"/>
    <lineage>
        <taxon>Eukaryota</taxon>
        <taxon>Fungi</taxon>
        <taxon>Dikarya</taxon>
        <taxon>Ascomycota</taxon>
        <taxon>Pezizomycotina</taxon>
        <taxon>Sordariomycetes</taxon>
        <taxon>Xylariomycetidae</taxon>
        <taxon>Xylariales</taxon>
        <taxon>Xylariaceae</taxon>
        <taxon>Xylaria</taxon>
    </lineage>
</organism>
<evidence type="ECO:0000256" key="1">
    <source>
        <dbReference type="SAM" id="MobiDB-lite"/>
    </source>
</evidence>
<evidence type="ECO:0000313" key="3">
    <source>
        <dbReference type="Proteomes" id="UP001148614"/>
    </source>
</evidence>
<dbReference type="AlphaFoldDB" id="A0A9W8TH05"/>
<protein>
    <submittedName>
        <fullName evidence="2">Uncharacterized protein</fullName>
    </submittedName>
</protein>
<gene>
    <name evidence="2" type="ORF">NPX13_g11374</name>
</gene>